<evidence type="ECO:0000313" key="3">
    <source>
        <dbReference type="EMBL" id="ATP59881.1"/>
    </source>
</evidence>
<keyword evidence="1" id="KW-0812">Transmembrane</keyword>
<feature type="transmembrane region" description="Helical" evidence="1">
    <location>
        <begin position="250"/>
        <end position="278"/>
    </location>
</feature>
<sequence length="460" mass="54142">MKRVRVGFRNWFRDFKDAARKFYSWLAVFLSLIFLILSIDKFSFLWIIFLFFPIFFLILLSEFKKILMLLFLAVIFLIIYWLMIPSINNQQVDFQSKVVDKVSFGNFVEYKGNKIFVWNGDQEIGTNLRLSGKLVVPKNQSDFDLVTYLKSKGSLLILNNKKVTLIGESKSIFVKIRRFFATEGNYSKQLIPMVFLAETPPEANDFRKSLVYLGVYQIFVISGFHINLFKQAIFGFSKVFKIKPYIYKPIFFAFLLFQLFLFNFAISFLRGFIFWGLIEINKLFLNKKFNKIELLSISGILILSTNPLIFYSIGFILTFTISFIILIINQIKFSKKWHKYIAQILFINFFSAIFSLFLNSMYNFMAPINVAIFTAFFTFLYTNLLIFIFNPTIIEWISKNFIQTVEYISNLHFLTLNIKPSLLFIIFSCIISLICFLFLEVTITLSKKKFQVSQNLKILK</sequence>
<reference evidence="3" key="1">
    <citation type="submission" date="2017-10" db="EMBL/GenBank/DDBJ databases">
        <title>Genome-wide analysis of the first isolated strain mycoplasma dispar GS01.</title>
        <authorList>
            <person name="Hao H."/>
            <person name="Chen S."/>
            <person name="Zhao P."/>
            <person name="Chu Y."/>
            <person name="Liu Y."/>
        </authorList>
    </citation>
    <scope>NUCLEOTIDE SEQUENCE [LARGE SCALE GENOMIC DNA]</scope>
    <source>
        <strain evidence="3">GS01</strain>
    </source>
</reference>
<feature type="transmembrane region" description="Helical" evidence="1">
    <location>
        <begin position="67"/>
        <end position="84"/>
    </location>
</feature>
<keyword evidence="1" id="KW-0472">Membrane</keyword>
<accession>A0ABM6PRY2</accession>
<dbReference type="NCBIfam" id="TIGR00360">
    <property type="entry name" value="ComEC_N-term"/>
    <property type="match status" value="1"/>
</dbReference>
<dbReference type="InterPro" id="IPR004477">
    <property type="entry name" value="ComEC_N"/>
</dbReference>
<proteinExistence type="predicted"/>
<feature type="transmembrane region" description="Helical" evidence="1">
    <location>
        <begin position="421"/>
        <end position="439"/>
    </location>
</feature>
<feature type="transmembrane region" description="Helical" evidence="1">
    <location>
        <begin position="364"/>
        <end position="389"/>
    </location>
</feature>
<organism evidence="3 4">
    <name type="scientific">Mesomycoplasma dispar</name>
    <dbReference type="NCBI Taxonomy" id="86660"/>
    <lineage>
        <taxon>Bacteria</taxon>
        <taxon>Bacillati</taxon>
        <taxon>Mycoplasmatota</taxon>
        <taxon>Mycoplasmoidales</taxon>
        <taxon>Metamycoplasmataceae</taxon>
        <taxon>Mesomycoplasma</taxon>
    </lineage>
</organism>
<evidence type="ECO:0000256" key="1">
    <source>
        <dbReference type="SAM" id="Phobius"/>
    </source>
</evidence>
<keyword evidence="4" id="KW-1185">Reference proteome</keyword>
<feature type="transmembrane region" description="Helical" evidence="1">
    <location>
        <begin position="21"/>
        <end position="37"/>
    </location>
</feature>
<dbReference type="NCBIfam" id="NF045979">
    <property type="entry name" value="ComEC_MAG0480"/>
    <property type="match status" value="1"/>
</dbReference>
<evidence type="ECO:0000259" key="2">
    <source>
        <dbReference type="Pfam" id="PF03772"/>
    </source>
</evidence>
<feature type="transmembrane region" description="Helical" evidence="1">
    <location>
        <begin position="308"/>
        <end position="328"/>
    </location>
</feature>
<feature type="transmembrane region" description="Helical" evidence="1">
    <location>
        <begin position="43"/>
        <end position="60"/>
    </location>
</feature>
<gene>
    <name evidence="3" type="ORF">CSW10_03015</name>
</gene>
<dbReference type="Proteomes" id="UP000224629">
    <property type="component" value="Chromosome"/>
</dbReference>
<keyword evidence="1" id="KW-1133">Transmembrane helix</keyword>
<protein>
    <recommendedName>
        <fullName evidence="2">ComEC/Rec2-related protein domain-containing protein</fullName>
    </recommendedName>
</protein>
<feature type="transmembrane region" description="Helical" evidence="1">
    <location>
        <begin position="210"/>
        <end position="229"/>
    </location>
</feature>
<feature type="transmembrane region" description="Helical" evidence="1">
    <location>
        <begin position="340"/>
        <end position="358"/>
    </location>
</feature>
<feature type="domain" description="ComEC/Rec2-related protein" evidence="2">
    <location>
        <begin position="206"/>
        <end position="439"/>
    </location>
</feature>
<dbReference type="Pfam" id="PF03772">
    <property type="entry name" value="Competence"/>
    <property type="match status" value="1"/>
</dbReference>
<name>A0ABM6PRY2_9BACT</name>
<dbReference type="EMBL" id="CP024161">
    <property type="protein sequence ID" value="ATP59881.1"/>
    <property type="molecule type" value="Genomic_DNA"/>
</dbReference>
<evidence type="ECO:0000313" key="4">
    <source>
        <dbReference type="Proteomes" id="UP000224629"/>
    </source>
</evidence>